<accession>A0ABV9VZR0</accession>
<comment type="caution">
    <text evidence="1">The sequence shown here is derived from an EMBL/GenBank/DDBJ whole genome shotgun (WGS) entry which is preliminary data.</text>
</comment>
<proteinExistence type="predicted"/>
<protein>
    <submittedName>
        <fullName evidence="1">Uncharacterized protein</fullName>
    </submittedName>
</protein>
<dbReference type="RefSeq" id="WP_380117196.1">
    <property type="nucleotide sequence ID" value="NZ_JBHSIU010000027.1"/>
</dbReference>
<dbReference type="Proteomes" id="UP001595912">
    <property type="component" value="Unassembled WGS sequence"/>
</dbReference>
<gene>
    <name evidence="1" type="ORF">ACFPIJ_22770</name>
</gene>
<organism evidence="1 2">
    <name type="scientific">Dactylosporangium cerinum</name>
    <dbReference type="NCBI Taxonomy" id="1434730"/>
    <lineage>
        <taxon>Bacteria</taxon>
        <taxon>Bacillati</taxon>
        <taxon>Actinomycetota</taxon>
        <taxon>Actinomycetes</taxon>
        <taxon>Micromonosporales</taxon>
        <taxon>Micromonosporaceae</taxon>
        <taxon>Dactylosporangium</taxon>
    </lineage>
</organism>
<reference evidence="2" key="1">
    <citation type="journal article" date="2019" name="Int. J. Syst. Evol. Microbiol.">
        <title>The Global Catalogue of Microorganisms (GCM) 10K type strain sequencing project: providing services to taxonomists for standard genome sequencing and annotation.</title>
        <authorList>
            <consortium name="The Broad Institute Genomics Platform"/>
            <consortium name="The Broad Institute Genome Sequencing Center for Infectious Disease"/>
            <person name="Wu L."/>
            <person name="Ma J."/>
        </authorList>
    </citation>
    <scope>NUCLEOTIDE SEQUENCE [LARGE SCALE GENOMIC DNA]</scope>
    <source>
        <strain evidence="2">CGMCC 4.7152</strain>
    </source>
</reference>
<keyword evidence="2" id="KW-1185">Reference proteome</keyword>
<dbReference type="EMBL" id="JBHSIU010000027">
    <property type="protein sequence ID" value="MFC5000648.1"/>
    <property type="molecule type" value="Genomic_DNA"/>
</dbReference>
<evidence type="ECO:0000313" key="1">
    <source>
        <dbReference type="EMBL" id="MFC5000648.1"/>
    </source>
</evidence>
<name>A0ABV9VZR0_9ACTN</name>
<sequence>MFIEVIGKQPLPDGVDRDDVEDLLTSALGADGEVTGAGVGMGRWNLDVEVSADSEQFQRVLRRLAIALVDHNLGWVLLRPEHEATAEPAAKLA</sequence>
<evidence type="ECO:0000313" key="2">
    <source>
        <dbReference type="Proteomes" id="UP001595912"/>
    </source>
</evidence>